<evidence type="ECO:0000256" key="1">
    <source>
        <dbReference type="ARBA" id="ARBA00004245"/>
    </source>
</evidence>
<comment type="subcellular location">
    <subcellularLocation>
        <location evidence="1">Cytoplasm</location>
        <location evidence="1">Cytoskeleton</location>
    </subcellularLocation>
</comment>
<evidence type="ECO:0000313" key="5">
    <source>
        <dbReference type="EMBL" id="KAK7385738.1"/>
    </source>
</evidence>
<keyword evidence="4" id="KW-0963">Cytoplasm</keyword>
<sequence length="126" mass="13923">MLQVLSLLRDLKGLKRMDKLSNYSSMEGSHTRSPSKDASMFSGTQEKFASCVKTAYPLEKVRPITSLVSNVHTHGGLHMTPSNYAALEGVLYCKHHFSQLLKEKGSYNNLIKSASIKRAPNSVPQA</sequence>
<dbReference type="Proteomes" id="UP001386955">
    <property type="component" value="Unassembled WGS sequence"/>
</dbReference>
<name>A0AAN9X7D0_PSOTE</name>
<evidence type="ECO:0000256" key="2">
    <source>
        <dbReference type="ARBA" id="ARBA00023038"/>
    </source>
</evidence>
<dbReference type="EMBL" id="JAYMYS010000008">
    <property type="protein sequence ID" value="KAK7385738.1"/>
    <property type="molecule type" value="Genomic_DNA"/>
</dbReference>
<proteinExistence type="predicted"/>
<keyword evidence="3" id="KW-0009">Actin-binding</keyword>
<dbReference type="GO" id="GO:0005856">
    <property type="term" value="C:cytoskeleton"/>
    <property type="evidence" value="ECO:0007669"/>
    <property type="project" value="UniProtKB-SubCell"/>
</dbReference>
<evidence type="ECO:0000256" key="4">
    <source>
        <dbReference type="ARBA" id="ARBA00023212"/>
    </source>
</evidence>
<keyword evidence="2" id="KW-0862">Zinc</keyword>
<comment type="caution">
    <text evidence="5">The sequence shown here is derived from an EMBL/GenBank/DDBJ whole genome shotgun (WGS) entry which is preliminary data.</text>
</comment>
<evidence type="ECO:0000256" key="3">
    <source>
        <dbReference type="ARBA" id="ARBA00023203"/>
    </source>
</evidence>
<keyword evidence="2" id="KW-0479">Metal-binding</keyword>
<dbReference type="SUPFAM" id="SSF57716">
    <property type="entry name" value="Glucocorticoid receptor-like (DNA-binding domain)"/>
    <property type="match status" value="1"/>
</dbReference>
<gene>
    <name evidence="5" type="ORF">VNO78_31572</name>
</gene>
<dbReference type="PANTHER" id="PTHR24206">
    <property type="entry name" value="OS06G0237300 PROTEIN"/>
    <property type="match status" value="1"/>
</dbReference>
<dbReference type="AlphaFoldDB" id="A0AAN9X7D0"/>
<keyword evidence="6" id="KW-1185">Reference proteome</keyword>
<keyword evidence="2" id="KW-0440">LIM domain</keyword>
<keyword evidence="4" id="KW-0206">Cytoskeleton</keyword>
<dbReference type="GO" id="GO:0003779">
    <property type="term" value="F:actin binding"/>
    <property type="evidence" value="ECO:0007669"/>
    <property type="project" value="UniProtKB-KW"/>
</dbReference>
<organism evidence="5 6">
    <name type="scientific">Psophocarpus tetragonolobus</name>
    <name type="common">Winged bean</name>
    <name type="synonym">Dolichos tetragonolobus</name>
    <dbReference type="NCBI Taxonomy" id="3891"/>
    <lineage>
        <taxon>Eukaryota</taxon>
        <taxon>Viridiplantae</taxon>
        <taxon>Streptophyta</taxon>
        <taxon>Embryophyta</taxon>
        <taxon>Tracheophyta</taxon>
        <taxon>Spermatophyta</taxon>
        <taxon>Magnoliopsida</taxon>
        <taxon>eudicotyledons</taxon>
        <taxon>Gunneridae</taxon>
        <taxon>Pentapetalae</taxon>
        <taxon>rosids</taxon>
        <taxon>fabids</taxon>
        <taxon>Fabales</taxon>
        <taxon>Fabaceae</taxon>
        <taxon>Papilionoideae</taxon>
        <taxon>50 kb inversion clade</taxon>
        <taxon>NPAAA clade</taxon>
        <taxon>indigoferoid/millettioid clade</taxon>
        <taxon>Phaseoleae</taxon>
        <taxon>Psophocarpus</taxon>
    </lineage>
</organism>
<evidence type="ECO:0000313" key="6">
    <source>
        <dbReference type="Proteomes" id="UP001386955"/>
    </source>
</evidence>
<protein>
    <submittedName>
        <fullName evidence="5">Uncharacterized protein</fullName>
    </submittedName>
</protein>
<reference evidence="5 6" key="1">
    <citation type="submission" date="2024-01" db="EMBL/GenBank/DDBJ databases">
        <title>The genomes of 5 underutilized Papilionoideae crops provide insights into root nodulation and disease resistanc.</title>
        <authorList>
            <person name="Jiang F."/>
        </authorList>
    </citation>
    <scope>NUCLEOTIDE SEQUENCE [LARGE SCALE GENOMIC DNA]</scope>
    <source>
        <strain evidence="5">DUOXIRENSHENG_FW03</strain>
        <tissue evidence="5">Leaves</tissue>
    </source>
</reference>
<accession>A0AAN9X7D0</accession>